<proteinExistence type="predicted"/>
<dbReference type="OrthoDB" id="4951845at2759"/>
<dbReference type="SUPFAM" id="SSF47616">
    <property type="entry name" value="GST C-terminal domain-like"/>
    <property type="match status" value="1"/>
</dbReference>
<dbReference type="Gene3D" id="1.20.1050.10">
    <property type="match status" value="1"/>
</dbReference>
<sequence>MEQATGSPIIFYDIPSKAPGCAWSPNTWKTRHVCLTYKTVWVEYPDIADLCKRIGAGPSTIRDDGSPYYSLPVIQDPNTGAVVSDSTRIAEYLDATYPETLSLMPAGTRTLQKGFQFTCHRATDVSTQFIIPAILSILHPRSQDYYVRTREATFAAWKDLEAGFGRIHTWMTEGDPFVMGDFPSFADFLIAGKLQWYKKGFGEESDKWKDITTWHDGRWAKLLKNLEKYEGSFEERSE</sequence>
<dbReference type="Pfam" id="PF13409">
    <property type="entry name" value="GST_N_2"/>
    <property type="match status" value="1"/>
</dbReference>
<dbReference type="GO" id="GO:0016740">
    <property type="term" value="F:transferase activity"/>
    <property type="evidence" value="ECO:0007669"/>
    <property type="project" value="UniProtKB-KW"/>
</dbReference>
<dbReference type="InterPro" id="IPR054416">
    <property type="entry name" value="GST_UstS-like_C"/>
</dbReference>
<dbReference type="Proteomes" id="UP000623467">
    <property type="component" value="Unassembled WGS sequence"/>
</dbReference>
<evidence type="ECO:0000259" key="1">
    <source>
        <dbReference type="Pfam" id="PF13409"/>
    </source>
</evidence>
<comment type="caution">
    <text evidence="3">The sequence shown here is derived from an EMBL/GenBank/DDBJ whole genome shotgun (WGS) entry which is preliminary data.</text>
</comment>
<feature type="domain" description="Glutathione S-transferase UstS-like C-terminal" evidence="2">
    <location>
        <begin position="111"/>
        <end position="229"/>
    </location>
</feature>
<dbReference type="Pfam" id="PF22041">
    <property type="entry name" value="GST_C_7"/>
    <property type="match status" value="1"/>
</dbReference>
<dbReference type="EMBL" id="JACAZH010000036">
    <property type="protein sequence ID" value="KAF7336522.1"/>
    <property type="molecule type" value="Genomic_DNA"/>
</dbReference>
<dbReference type="InterPro" id="IPR036249">
    <property type="entry name" value="Thioredoxin-like_sf"/>
</dbReference>
<keyword evidence="4" id="KW-1185">Reference proteome</keyword>
<evidence type="ECO:0000313" key="4">
    <source>
        <dbReference type="Proteomes" id="UP000623467"/>
    </source>
</evidence>
<protein>
    <submittedName>
        <fullName evidence="3">Glutathione S-transferase-like protein ustS</fullName>
    </submittedName>
</protein>
<reference evidence="3" key="1">
    <citation type="submission" date="2020-05" db="EMBL/GenBank/DDBJ databases">
        <title>Mycena genomes resolve the evolution of fungal bioluminescence.</title>
        <authorList>
            <person name="Tsai I.J."/>
        </authorList>
    </citation>
    <scope>NUCLEOTIDE SEQUENCE</scope>
    <source>
        <strain evidence="3">160909Yilan</strain>
    </source>
</reference>
<organism evidence="3 4">
    <name type="scientific">Mycena sanguinolenta</name>
    <dbReference type="NCBI Taxonomy" id="230812"/>
    <lineage>
        <taxon>Eukaryota</taxon>
        <taxon>Fungi</taxon>
        <taxon>Dikarya</taxon>
        <taxon>Basidiomycota</taxon>
        <taxon>Agaricomycotina</taxon>
        <taxon>Agaricomycetes</taxon>
        <taxon>Agaricomycetidae</taxon>
        <taxon>Agaricales</taxon>
        <taxon>Marasmiineae</taxon>
        <taxon>Mycenaceae</taxon>
        <taxon>Mycena</taxon>
    </lineage>
</organism>
<name>A0A8H7CHV0_9AGAR</name>
<dbReference type="InterPro" id="IPR036282">
    <property type="entry name" value="Glutathione-S-Trfase_C_sf"/>
</dbReference>
<dbReference type="AlphaFoldDB" id="A0A8H7CHV0"/>
<dbReference type="SUPFAM" id="SSF52833">
    <property type="entry name" value="Thioredoxin-like"/>
    <property type="match status" value="1"/>
</dbReference>
<evidence type="ECO:0000313" key="3">
    <source>
        <dbReference type="EMBL" id="KAF7336522.1"/>
    </source>
</evidence>
<dbReference type="Gene3D" id="3.40.30.10">
    <property type="entry name" value="Glutaredoxin"/>
    <property type="match status" value="1"/>
</dbReference>
<feature type="domain" description="GST N-terminal" evidence="1">
    <location>
        <begin position="23"/>
        <end position="95"/>
    </location>
</feature>
<accession>A0A8H7CHV0</accession>
<evidence type="ECO:0000259" key="2">
    <source>
        <dbReference type="Pfam" id="PF22041"/>
    </source>
</evidence>
<dbReference type="InterPro" id="IPR004045">
    <property type="entry name" value="Glutathione_S-Trfase_N"/>
</dbReference>
<gene>
    <name evidence="3" type="ORF">MSAN_02284200</name>
</gene>
<keyword evidence="3" id="KW-0808">Transferase</keyword>